<feature type="domain" description="YCII-related" evidence="2">
    <location>
        <begin position="5"/>
        <end position="81"/>
    </location>
</feature>
<dbReference type="PANTHER" id="PTHR37828:SF1">
    <property type="entry name" value="YCII-RELATED DOMAIN-CONTAINING PROTEIN"/>
    <property type="match status" value="1"/>
</dbReference>
<dbReference type="RefSeq" id="WP_377025298.1">
    <property type="nucleotide sequence ID" value="NZ_JBHLTS010000075.1"/>
</dbReference>
<dbReference type="PANTHER" id="PTHR37828">
    <property type="entry name" value="GSR2449 PROTEIN"/>
    <property type="match status" value="1"/>
</dbReference>
<comment type="similarity">
    <text evidence="1">Belongs to the YciI family.</text>
</comment>
<evidence type="ECO:0000313" key="3">
    <source>
        <dbReference type="EMBL" id="MFC0517549.1"/>
    </source>
</evidence>
<dbReference type="Gene3D" id="3.30.70.1060">
    <property type="entry name" value="Dimeric alpha+beta barrel"/>
    <property type="match status" value="1"/>
</dbReference>
<evidence type="ECO:0000256" key="1">
    <source>
        <dbReference type="ARBA" id="ARBA00007689"/>
    </source>
</evidence>
<proteinExistence type="inferred from homology"/>
<keyword evidence="4" id="KW-1185">Reference proteome</keyword>
<reference evidence="3 4" key="1">
    <citation type="submission" date="2024-09" db="EMBL/GenBank/DDBJ databases">
        <authorList>
            <person name="Sun Q."/>
            <person name="Mori K."/>
        </authorList>
    </citation>
    <scope>NUCLEOTIDE SEQUENCE [LARGE SCALE GENOMIC DNA]</scope>
    <source>
        <strain evidence="3 4">NCAIM B.02415</strain>
    </source>
</reference>
<dbReference type="Pfam" id="PF03795">
    <property type="entry name" value="YCII"/>
    <property type="match status" value="1"/>
</dbReference>
<evidence type="ECO:0000259" key="2">
    <source>
        <dbReference type="Pfam" id="PF03795"/>
    </source>
</evidence>
<dbReference type="SUPFAM" id="SSF54909">
    <property type="entry name" value="Dimeric alpha+beta barrel"/>
    <property type="match status" value="1"/>
</dbReference>
<dbReference type="InterPro" id="IPR011008">
    <property type="entry name" value="Dimeric_a/b-barrel"/>
</dbReference>
<dbReference type="EMBL" id="JBHLTS010000075">
    <property type="protein sequence ID" value="MFC0517549.1"/>
    <property type="molecule type" value="Genomic_DNA"/>
</dbReference>
<name>A0ABV6LDN3_9SPHI</name>
<comment type="caution">
    <text evidence="3">The sequence shown here is derived from an EMBL/GenBank/DDBJ whole genome shotgun (WGS) entry which is preliminary data.</text>
</comment>
<gene>
    <name evidence="3" type="ORF">ACFFGT_25275</name>
</gene>
<dbReference type="InterPro" id="IPR005545">
    <property type="entry name" value="YCII"/>
</dbReference>
<evidence type="ECO:0000313" key="4">
    <source>
        <dbReference type="Proteomes" id="UP001589828"/>
    </source>
</evidence>
<sequence>MFFIDLNYLAPFEEVSVYMEVHLNHLKKYYDEKVFVMWGPKVPRTGGVIMAFASSREQIEQIITEDPFYQHKLAEFTITEFLTPVYHPDLMAMLSAG</sequence>
<protein>
    <submittedName>
        <fullName evidence="3">YciI family protein</fullName>
    </submittedName>
</protein>
<dbReference type="Proteomes" id="UP001589828">
    <property type="component" value="Unassembled WGS sequence"/>
</dbReference>
<organism evidence="3 4">
    <name type="scientific">Mucilaginibacter angelicae</name>
    <dbReference type="NCBI Taxonomy" id="869718"/>
    <lineage>
        <taxon>Bacteria</taxon>
        <taxon>Pseudomonadati</taxon>
        <taxon>Bacteroidota</taxon>
        <taxon>Sphingobacteriia</taxon>
        <taxon>Sphingobacteriales</taxon>
        <taxon>Sphingobacteriaceae</taxon>
        <taxon>Mucilaginibacter</taxon>
    </lineage>
</organism>
<accession>A0ABV6LDN3</accession>